<dbReference type="AlphaFoldDB" id="A0A9E7GH34"/>
<keyword evidence="2" id="KW-1185">Reference proteome</keyword>
<gene>
    <name evidence="1" type="ORF">MUK42_03450</name>
</gene>
<organism evidence="1 2">
    <name type="scientific">Musa troglodytarum</name>
    <name type="common">fe'i banana</name>
    <dbReference type="NCBI Taxonomy" id="320322"/>
    <lineage>
        <taxon>Eukaryota</taxon>
        <taxon>Viridiplantae</taxon>
        <taxon>Streptophyta</taxon>
        <taxon>Embryophyta</taxon>
        <taxon>Tracheophyta</taxon>
        <taxon>Spermatophyta</taxon>
        <taxon>Magnoliopsida</taxon>
        <taxon>Liliopsida</taxon>
        <taxon>Zingiberales</taxon>
        <taxon>Musaceae</taxon>
        <taxon>Musa</taxon>
    </lineage>
</organism>
<dbReference type="EMBL" id="CP097509">
    <property type="protein sequence ID" value="URE14996.1"/>
    <property type="molecule type" value="Genomic_DNA"/>
</dbReference>
<dbReference type="Proteomes" id="UP001055439">
    <property type="component" value="Chromosome 7"/>
</dbReference>
<name>A0A9E7GH34_9LILI</name>
<protein>
    <submittedName>
        <fullName evidence="1">Uncharacterized protein</fullName>
    </submittedName>
</protein>
<accession>A0A9E7GH34</accession>
<evidence type="ECO:0000313" key="2">
    <source>
        <dbReference type="Proteomes" id="UP001055439"/>
    </source>
</evidence>
<sequence length="105" mass="11632">MKGEANSNALGRVDSELGRVDPTRPVIEIVTTRPKRLQPVRDGATDVVRRIEPQGGRGLIVAFLPLNRPQCPPCHLPPGPSSAALRRHPRQLLLRSRRLRQAPEP</sequence>
<evidence type="ECO:0000313" key="1">
    <source>
        <dbReference type="EMBL" id="URE14996.1"/>
    </source>
</evidence>
<proteinExistence type="predicted"/>
<reference evidence="1" key="1">
    <citation type="submission" date="2022-05" db="EMBL/GenBank/DDBJ databases">
        <title>The Musa troglodytarum L. genome provides insights into the mechanism of non-climacteric behaviour and enrichment of carotenoids.</title>
        <authorList>
            <person name="Wang J."/>
        </authorList>
    </citation>
    <scope>NUCLEOTIDE SEQUENCE</scope>
    <source>
        <tissue evidence="1">Leaf</tissue>
    </source>
</reference>